<dbReference type="OrthoDB" id="424753at2759"/>
<evidence type="ECO:0000259" key="5">
    <source>
        <dbReference type="PROSITE" id="PS50203"/>
    </source>
</evidence>
<feature type="compositionally biased region" description="Polar residues" evidence="4">
    <location>
        <begin position="700"/>
        <end position="711"/>
    </location>
</feature>
<evidence type="ECO:0000256" key="2">
    <source>
        <dbReference type="PIRSR" id="PIRSR622684-1"/>
    </source>
</evidence>
<feature type="compositionally biased region" description="Basic and acidic residues" evidence="4">
    <location>
        <begin position="957"/>
        <end position="982"/>
    </location>
</feature>
<dbReference type="SMART" id="SM00230">
    <property type="entry name" value="CysPc"/>
    <property type="match status" value="1"/>
</dbReference>
<dbReference type="GO" id="GO:0004198">
    <property type="term" value="F:calcium-dependent cysteine-type endopeptidase activity"/>
    <property type="evidence" value="ECO:0007669"/>
    <property type="project" value="InterPro"/>
</dbReference>
<feature type="active site" evidence="2 3">
    <location>
        <position position="182"/>
    </location>
</feature>
<feature type="domain" description="Calpain catalytic" evidence="5">
    <location>
        <begin position="154"/>
        <end position="447"/>
    </location>
</feature>
<dbReference type="FunFam" id="3.90.70.10:FF:000072">
    <property type="entry name" value="Cysteine proteinase"/>
    <property type="match status" value="1"/>
</dbReference>
<dbReference type="Gene3D" id="3.90.70.10">
    <property type="entry name" value="Cysteine proteinases"/>
    <property type="match status" value="1"/>
</dbReference>
<feature type="compositionally biased region" description="Basic and acidic residues" evidence="4">
    <location>
        <begin position="663"/>
        <end position="699"/>
    </location>
</feature>
<feature type="region of interest" description="Disordered" evidence="4">
    <location>
        <begin position="610"/>
        <end position="880"/>
    </location>
</feature>
<feature type="active site" evidence="2 3">
    <location>
        <position position="388"/>
    </location>
</feature>
<keyword evidence="3" id="KW-0788">Thiol protease</keyword>
<sequence>MHGYSSSEESEDPRRPRPTPASNSNNDQKKKKKKKAPPQPSINRIWKKFQNKKFNKALAVLPFDPVLPPASSDKPNELLSAGYDRAVEECRRKVKKIIQECRRVNMRYRDPGWDLDWDLKWEKGHCLNTLGHTKWQLSRSTLSNPSASVPKAVKRVHEIFEKPTFLKNISGGDVKQGSLGDCWLMATLTALANVEGGIERICVEYDTRIGIYGFVFYRDGEWIYSIIDDKLYLKSPCWDSPSMQRDLLQQIDREDVERVYRKTYQTGSKALFFAQCKDQNETWVPLLQKAYAKAHGDYASLAGGWIGEGLEDLSGGVTTELLTSDILDVEGFWENELLKVNEEFLFGCSTGLLDGGYGDRDGISEGHAYVVMEARTLKCGERLIKLRNPWGKIRKGVWEGAWSDGSKEWTTEVQEELGHHFGNDSVFWINYDDFLRKYQHIDRTRLFRDPGWRCAQRWIGVEVPWKAQFNEKFQIKLTKDGPLVLVLSQLDTRYFKGLQGQYSFRMHFRIHERGRPGAEDYIVRSHGNYLMDRSVSIELPDMPAGEYSIFLSVTGERDTNLPSVEDVVKRECRKRVENDKLAQVGAAYDLAHSKGTAHLEEVARLRKIKEQKRASESRQMERRKLWERRHMNREVTKKQTQKNKEKRERRIAKAKAEAQVQEEEARKQAEEAKKKRKEEKKAKRKEEGGGEKKQDETPKDQSVQTEVAKSDSTQDESDQKSVTEANADKAEATSSGNIPQADSKEQSKEEPQEQSKDESKEQPKVEPHEQSKDESKDEPKEQNKDESKEQNKVESKEQNKDEPKEESKNDSDTVSSSSEDEAPPPTKNYDSEADSSDSPIEDWEELYSDDDMVRKPRLTPAGPPKTHDERYESEEEGLPDPWNAICIVGVRVYSMDEDLDVRVVMEGGELLEGGMGKKGEADIDNAQVNAGGEREKVEPDNKGDEKLVSEPAVMDEPEVKAKTSEKKVDAKEDRNETKRDASDDTTTDAQEDSRSDKSVDSAEYDKLDSGASTPEVIATPEPTPLEGHNKELC</sequence>
<dbReference type="PROSITE" id="PS00139">
    <property type="entry name" value="THIOL_PROTEASE_CYS"/>
    <property type="match status" value="1"/>
</dbReference>
<dbReference type="Proteomes" id="UP000186583">
    <property type="component" value="Unassembled WGS sequence"/>
</dbReference>
<accession>A0A1Q8RT16</accession>
<proteinExistence type="inferred from homology"/>
<evidence type="ECO:0000313" key="6">
    <source>
        <dbReference type="EMBL" id="OLN87462.1"/>
    </source>
</evidence>
<organism evidence="6 7">
    <name type="scientific">Colletotrichum chlorophyti</name>
    <dbReference type="NCBI Taxonomy" id="708187"/>
    <lineage>
        <taxon>Eukaryota</taxon>
        <taxon>Fungi</taxon>
        <taxon>Dikarya</taxon>
        <taxon>Ascomycota</taxon>
        <taxon>Pezizomycotina</taxon>
        <taxon>Sordariomycetes</taxon>
        <taxon>Hypocreomycetidae</taxon>
        <taxon>Glomerellales</taxon>
        <taxon>Glomerellaceae</taxon>
        <taxon>Colletotrichum</taxon>
    </lineage>
</organism>
<feature type="compositionally biased region" description="Basic and acidic residues" evidence="4">
    <location>
        <begin position="611"/>
        <end position="648"/>
    </location>
</feature>
<dbReference type="InterPro" id="IPR000169">
    <property type="entry name" value="Pept_cys_AS"/>
</dbReference>
<protein>
    <submittedName>
        <fullName evidence="6">Calpain-9</fullName>
    </submittedName>
</protein>
<keyword evidence="7" id="KW-1185">Reference proteome</keyword>
<feature type="compositionally biased region" description="Acidic residues" evidence="4">
    <location>
        <begin position="831"/>
        <end position="850"/>
    </location>
</feature>
<dbReference type="AlphaFoldDB" id="A0A1Q8RT16"/>
<evidence type="ECO:0000313" key="7">
    <source>
        <dbReference type="Proteomes" id="UP000186583"/>
    </source>
</evidence>
<dbReference type="InterPro" id="IPR001300">
    <property type="entry name" value="Peptidase_C2_calpain_cat"/>
</dbReference>
<gene>
    <name evidence="6" type="primary">Calpain-9</name>
    <name evidence="6" type="ORF">CCHL11_09119</name>
</gene>
<name>A0A1Q8RT16_9PEZI</name>
<feature type="active site" evidence="2 3">
    <location>
        <position position="367"/>
    </location>
</feature>
<comment type="caution">
    <text evidence="6">The sequence shown here is derived from an EMBL/GenBank/DDBJ whole genome shotgun (WGS) entry which is preliminary data.</text>
</comment>
<evidence type="ECO:0000256" key="4">
    <source>
        <dbReference type="SAM" id="MobiDB-lite"/>
    </source>
</evidence>
<dbReference type="InterPro" id="IPR038765">
    <property type="entry name" value="Papain-like_cys_pep_sf"/>
</dbReference>
<feature type="region of interest" description="Disordered" evidence="4">
    <location>
        <begin position="1"/>
        <end position="44"/>
    </location>
</feature>
<feature type="compositionally biased region" description="Basic and acidic residues" evidence="4">
    <location>
        <begin position="717"/>
        <end position="731"/>
    </location>
</feature>
<dbReference type="PRINTS" id="PR00704">
    <property type="entry name" value="CALPAIN"/>
</dbReference>
<dbReference type="SUPFAM" id="SSF54001">
    <property type="entry name" value="Cysteine proteinases"/>
    <property type="match status" value="1"/>
</dbReference>
<dbReference type="InterPro" id="IPR022684">
    <property type="entry name" value="Calpain_cysteine_protease"/>
</dbReference>
<comment type="similarity">
    <text evidence="1">Belongs to the peptidase C2 family.</text>
</comment>
<evidence type="ECO:0000256" key="3">
    <source>
        <dbReference type="PROSITE-ProRule" id="PRU00239"/>
    </source>
</evidence>
<dbReference type="Pfam" id="PF00648">
    <property type="entry name" value="Peptidase_C2"/>
    <property type="match status" value="1"/>
</dbReference>
<keyword evidence="3" id="KW-0645">Protease</keyword>
<reference evidence="6 7" key="1">
    <citation type="submission" date="2016-11" db="EMBL/GenBank/DDBJ databases">
        <title>Draft Genome Assembly of Colletotrichum chlorophyti a pathogen of herbaceous plants.</title>
        <authorList>
            <person name="Gan P."/>
            <person name="Narusaka M."/>
            <person name="Tsushima A."/>
            <person name="Narusaka Y."/>
            <person name="Takano Y."/>
            <person name="Shirasu K."/>
        </authorList>
    </citation>
    <scope>NUCLEOTIDE SEQUENCE [LARGE SCALE GENOMIC DNA]</scope>
    <source>
        <strain evidence="6 7">NTL11</strain>
    </source>
</reference>
<dbReference type="PROSITE" id="PS50203">
    <property type="entry name" value="CALPAIN_CAT"/>
    <property type="match status" value="1"/>
</dbReference>
<feature type="compositionally biased region" description="Basic and acidic residues" evidence="4">
    <location>
        <begin position="991"/>
        <end position="1008"/>
    </location>
</feature>
<dbReference type="STRING" id="708187.A0A1Q8RT16"/>
<dbReference type="PANTHER" id="PTHR10183">
    <property type="entry name" value="CALPAIN"/>
    <property type="match status" value="1"/>
</dbReference>
<feature type="compositionally biased region" description="Basic and acidic residues" evidence="4">
    <location>
        <begin position="932"/>
        <end position="948"/>
    </location>
</feature>
<dbReference type="EMBL" id="MPGH01000093">
    <property type="protein sequence ID" value="OLN87462.1"/>
    <property type="molecule type" value="Genomic_DNA"/>
</dbReference>
<evidence type="ECO:0000256" key="1">
    <source>
        <dbReference type="ARBA" id="ARBA00007623"/>
    </source>
</evidence>
<dbReference type="PANTHER" id="PTHR10183:SF397">
    <property type="entry name" value="CALPAIN CATALYTIC DOMAIN-CONTAINING PROTEIN"/>
    <property type="match status" value="1"/>
</dbReference>
<feature type="region of interest" description="Disordered" evidence="4">
    <location>
        <begin position="912"/>
        <end position="1033"/>
    </location>
</feature>
<keyword evidence="3" id="KW-0378">Hydrolase</keyword>
<feature type="compositionally biased region" description="Basic and acidic residues" evidence="4">
    <location>
        <begin position="742"/>
        <end position="811"/>
    </location>
</feature>
<dbReference type="GO" id="GO:0006508">
    <property type="term" value="P:proteolysis"/>
    <property type="evidence" value="ECO:0007669"/>
    <property type="project" value="UniProtKB-KW"/>
</dbReference>